<sequence>MKHLTDDEFETIIRKLTPITRIVYGDPSLTWNQMRAKVNELWLLYFMGTQYQDKFCTEYIEQLTNVIQDKLDDYLLTKHEDFIRS</sequence>
<dbReference type="Proteomes" id="UP000321352">
    <property type="component" value="Segment"/>
</dbReference>
<organism evidence="1 2">
    <name type="scientific">Escherichia phage SP27</name>
    <dbReference type="NCBI Taxonomy" id="2495557"/>
    <lineage>
        <taxon>Viruses</taxon>
        <taxon>Duplodnaviria</taxon>
        <taxon>Heunggongvirae</taxon>
        <taxon>Uroviricota</taxon>
        <taxon>Caudoviricetes</taxon>
        <taxon>Asteriusvirus</taxon>
        <taxon>Asteriusvirus PBECO4</taxon>
    </lineage>
</organism>
<name>A0A5A4U652_9CAUD</name>
<reference evidence="1 2" key="1">
    <citation type="submission" date="2019-07" db="EMBL/GenBank/DDBJ databases">
        <title>Whole genome analysis of E. coli Jumbo phage.</title>
        <authorList>
            <person name="Azam A.H."/>
            <person name="Oishi K."/>
            <person name="Miyanaga K."/>
            <person name="Tanji Y."/>
        </authorList>
    </citation>
    <scope>NUCLEOTIDE SEQUENCE [LARGE SCALE GENOMIC DNA]</scope>
    <source>
        <strain evidence="1 2">SP27</strain>
    </source>
</reference>
<gene>
    <name evidence="1" type="ORF">EO157G_2990</name>
</gene>
<evidence type="ECO:0000313" key="1">
    <source>
        <dbReference type="EMBL" id="BBM61888.1"/>
    </source>
</evidence>
<accession>A0A5A4U652</accession>
<dbReference type="EMBL" id="LC494302">
    <property type="protein sequence ID" value="BBM61888.1"/>
    <property type="molecule type" value="Genomic_DNA"/>
</dbReference>
<protein>
    <submittedName>
        <fullName evidence="1">Uncharacterized protein</fullName>
    </submittedName>
</protein>
<proteinExistence type="predicted"/>
<evidence type="ECO:0000313" key="2">
    <source>
        <dbReference type="Proteomes" id="UP000321352"/>
    </source>
</evidence>